<keyword evidence="3" id="KW-0238">DNA-binding</keyword>
<sequence>MTEYPTAKLGEFCKTGSGGTPSRNQMERYYEGGTIPWVKSGELREGLIATTDEYVTEIAIKESSVKLVPAGAILLAMYGATVGRLAILGVEATTNQAVCHIVPDPNIADTRYLYHAISAQVPTIVAMGVGGAQPNISQGLIKDLRISLPPLPEQRRIAAILDQADALRAKRREALADLESLTQSIFIEMFGDPVRNPKGWPLSKLGNVGSLNRGVSKHRPRNAPELLGGEYPLVQTGEVANCDGYIRSHNSSYSELGLRQSKIWPAGTLCITIAANIAKTGILTFDACFPDSVVGFRADSQEIAEYVRVWLSFLQQSLEAAAPESAQKNINLAILRGLDIPLPPMPLKRKFALQVHAVEKLKTSQREALAELDALFASLQHRAFRGEL</sequence>
<comment type="similarity">
    <text evidence="1">Belongs to the type-I restriction system S methylase family.</text>
</comment>
<dbReference type="RefSeq" id="WP_054773063.1">
    <property type="nucleotide sequence ID" value="NZ_AP019782.1"/>
</dbReference>
<dbReference type="AlphaFoldDB" id="A0A8D4VM82"/>
<evidence type="ECO:0000259" key="6">
    <source>
        <dbReference type="Pfam" id="PF01420"/>
    </source>
</evidence>
<dbReference type="Gene3D" id="1.10.287.1120">
    <property type="entry name" value="Bipartite methylase S protein"/>
    <property type="match status" value="1"/>
</dbReference>
<protein>
    <submittedName>
        <fullName evidence="7">Restriction modification system S chain-like protein</fullName>
    </submittedName>
</protein>
<evidence type="ECO:0000256" key="5">
    <source>
        <dbReference type="SAM" id="MobiDB-lite"/>
    </source>
</evidence>
<dbReference type="GO" id="GO:0003677">
    <property type="term" value="F:DNA binding"/>
    <property type="evidence" value="ECO:0007669"/>
    <property type="project" value="UniProtKB-KW"/>
</dbReference>
<dbReference type="PANTHER" id="PTHR30408">
    <property type="entry name" value="TYPE-1 RESTRICTION ENZYME ECOKI SPECIFICITY PROTEIN"/>
    <property type="match status" value="1"/>
</dbReference>
<dbReference type="GO" id="GO:0009307">
    <property type="term" value="P:DNA restriction-modification system"/>
    <property type="evidence" value="ECO:0007669"/>
    <property type="project" value="UniProtKB-KW"/>
</dbReference>
<name>A0A8D4VM82_9GAMM</name>
<accession>A0A8D4VM82</accession>
<dbReference type="EMBL" id="AP019782">
    <property type="protein sequence ID" value="BBL70443.1"/>
    <property type="molecule type" value="Genomic_DNA"/>
</dbReference>
<evidence type="ECO:0000256" key="4">
    <source>
        <dbReference type="SAM" id="Coils"/>
    </source>
</evidence>
<dbReference type="InterPro" id="IPR044946">
    <property type="entry name" value="Restrct_endonuc_typeI_TRD_sf"/>
</dbReference>
<keyword evidence="4" id="KW-0175">Coiled coil</keyword>
<dbReference type="SUPFAM" id="SSF116734">
    <property type="entry name" value="DNA methylase specificity domain"/>
    <property type="match status" value="2"/>
</dbReference>
<dbReference type="REBASE" id="508988">
    <property type="entry name" value="S.MorE10ORF10480P"/>
</dbReference>
<reference evidence="7" key="1">
    <citation type="submission" date="2019-06" db="EMBL/GenBank/DDBJ databases">
        <title>Complete genome sequence of Methylogaea oryzae strain JCM16910.</title>
        <authorList>
            <person name="Asakawa S."/>
        </authorList>
    </citation>
    <scope>NUCLEOTIDE SEQUENCE</scope>
    <source>
        <strain evidence="7">E10</strain>
    </source>
</reference>
<evidence type="ECO:0000256" key="3">
    <source>
        <dbReference type="ARBA" id="ARBA00023125"/>
    </source>
</evidence>
<dbReference type="PANTHER" id="PTHR30408:SF12">
    <property type="entry name" value="TYPE I RESTRICTION ENZYME MJAVIII SPECIFICITY SUBUNIT"/>
    <property type="match status" value="1"/>
</dbReference>
<dbReference type="InterPro" id="IPR000055">
    <property type="entry name" value="Restrct_endonuc_typeI_TRD"/>
</dbReference>
<evidence type="ECO:0000313" key="7">
    <source>
        <dbReference type="EMBL" id="BBL70443.1"/>
    </source>
</evidence>
<gene>
    <name evidence="7" type="primary">hsdS</name>
    <name evidence="7" type="ORF">MoryE10_10490</name>
</gene>
<keyword evidence="2" id="KW-0680">Restriction system</keyword>
<evidence type="ECO:0000256" key="2">
    <source>
        <dbReference type="ARBA" id="ARBA00022747"/>
    </source>
</evidence>
<dbReference type="CDD" id="cd17282">
    <property type="entry name" value="RMtype1_S_Eco16444ORF1681_TRD1-CR1_like"/>
    <property type="match status" value="1"/>
</dbReference>
<proteinExistence type="inferred from homology"/>
<feature type="domain" description="Type I restriction modification DNA specificity" evidence="6">
    <location>
        <begin position="197"/>
        <end position="360"/>
    </location>
</feature>
<feature type="domain" description="Type I restriction modification DNA specificity" evidence="6">
    <location>
        <begin position="4"/>
        <end position="172"/>
    </location>
</feature>
<organism evidence="7 8">
    <name type="scientific">Methylogaea oryzae</name>
    <dbReference type="NCBI Taxonomy" id="1295382"/>
    <lineage>
        <taxon>Bacteria</taxon>
        <taxon>Pseudomonadati</taxon>
        <taxon>Pseudomonadota</taxon>
        <taxon>Gammaproteobacteria</taxon>
        <taxon>Methylococcales</taxon>
        <taxon>Methylococcaceae</taxon>
        <taxon>Methylogaea</taxon>
    </lineage>
</organism>
<keyword evidence="8" id="KW-1185">Reference proteome</keyword>
<dbReference type="Gene3D" id="3.90.220.20">
    <property type="entry name" value="DNA methylase specificity domains"/>
    <property type="match status" value="2"/>
</dbReference>
<dbReference type="Pfam" id="PF01420">
    <property type="entry name" value="Methylase_S"/>
    <property type="match status" value="2"/>
</dbReference>
<evidence type="ECO:0000256" key="1">
    <source>
        <dbReference type="ARBA" id="ARBA00010923"/>
    </source>
</evidence>
<dbReference type="KEGG" id="moz:MoryE10_10490"/>
<evidence type="ECO:0000313" key="8">
    <source>
        <dbReference type="Proteomes" id="UP000824988"/>
    </source>
</evidence>
<feature type="region of interest" description="Disordered" evidence="5">
    <location>
        <begin position="1"/>
        <end position="24"/>
    </location>
</feature>
<dbReference type="CDD" id="cd17515">
    <property type="entry name" value="RMtype1_S_MjaORF132P_Sau1132ORF3780P-TRD1-CR1_like"/>
    <property type="match status" value="1"/>
</dbReference>
<dbReference type="InterPro" id="IPR052021">
    <property type="entry name" value="Type-I_RS_S_subunit"/>
</dbReference>
<dbReference type="Proteomes" id="UP000824988">
    <property type="component" value="Chromosome"/>
</dbReference>
<feature type="coiled-coil region" evidence="4">
    <location>
        <begin position="157"/>
        <end position="184"/>
    </location>
</feature>